<accession>A0A3R5UGA5</accession>
<dbReference type="SUPFAM" id="SSF47090">
    <property type="entry name" value="PGBD-like"/>
    <property type="match status" value="1"/>
</dbReference>
<protein>
    <recommendedName>
        <fullName evidence="2">Peptidoglycan binding-like domain-containing protein</fullName>
    </recommendedName>
</protein>
<dbReference type="Gene3D" id="1.10.101.10">
    <property type="entry name" value="PGBD-like superfamily/PGBD"/>
    <property type="match status" value="1"/>
</dbReference>
<dbReference type="InterPro" id="IPR036365">
    <property type="entry name" value="PGBD-like_sf"/>
</dbReference>
<reference evidence="3 4" key="1">
    <citation type="submission" date="2018-01" db="EMBL/GenBank/DDBJ databases">
        <title>Genome Sequencing and Assembly of Anaerobacter polyendosporus strain CT4.</title>
        <authorList>
            <person name="Tachaapaikoon C."/>
            <person name="Sutheeworapong S."/>
            <person name="Jenjaroenpun P."/>
            <person name="Wongsurawat T."/>
            <person name="Nookeaw I."/>
            <person name="Cheawchanlertfa P."/>
            <person name="Kosugi A."/>
            <person name="Cheevadhanarak S."/>
            <person name="Ratanakhanokchai K."/>
        </authorList>
    </citation>
    <scope>NUCLEOTIDE SEQUENCE [LARGE SCALE GENOMIC DNA]</scope>
    <source>
        <strain evidence="3 4">CT4</strain>
    </source>
</reference>
<dbReference type="InterPro" id="IPR036366">
    <property type="entry name" value="PGBDSf"/>
</dbReference>
<gene>
    <name evidence="3" type="ORF">C1I91_16220</name>
</gene>
<feature type="chain" id="PRO_5018712265" description="Peptidoglycan binding-like domain-containing protein" evidence="1">
    <location>
        <begin position="25"/>
        <end position="159"/>
    </location>
</feature>
<evidence type="ECO:0000313" key="4">
    <source>
        <dbReference type="Proteomes" id="UP000286268"/>
    </source>
</evidence>
<dbReference type="EMBL" id="CP025746">
    <property type="protein sequence ID" value="QAA33058.1"/>
    <property type="molecule type" value="Genomic_DNA"/>
</dbReference>
<organism evidence="3 4">
    <name type="scientific">Clostridium manihotivorum</name>
    <dbReference type="NCBI Taxonomy" id="2320868"/>
    <lineage>
        <taxon>Bacteria</taxon>
        <taxon>Bacillati</taxon>
        <taxon>Bacillota</taxon>
        <taxon>Clostridia</taxon>
        <taxon>Eubacteriales</taxon>
        <taxon>Clostridiaceae</taxon>
        <taxon>Clostridium</taxon>
    </lineage>
</organism>
<dbReference type="Pfam" id="PF01471">
    <property type="entry name" value="PG_binding_1"/>
    <property type="match status" value="1"/>
</dbReference>
<evidence type="ECO:0000256" key="1">
    <source>
        <dbReference type="SAM" id="SignalP"/>
    </source>
</evidence>
<name>A0A3R5UGA5_9CLOT</name>
<keyword evidence="1" id="KW-0732">Signal</keyword>
<proteinExistence type="predicted"/>
<feature type="signal peptide" evidence="1">
    <location>
        <begin position="1"/>
        <end position="24"/>
    </location>
</feature>
<dbReference type="RefSeq" id="WP_128213790.1">
    <property type="nucleotide sequence ID" value="NZ_CP025746.1"/>
</dbReference>
<keyword evidence="4" id="KW-1185">Reference proteome</keyword>
<dbReference type="OrthoDB" id="9787225at2"/>
<dbReference type="AlphaFoldDB" id="A0A3R5UGA5"/>
<dbReference type="KEGG" id="cmah:C1I91_16220"/>
<evidence type="ECO:0000313" key="3">
    <source>
        <dbReference type="EMBL" id="QAA33058.1"/>
    </source>
</evidence>
<dbReference type="Proteomes" id="UP000286268">
    <property type="component" value="Chromosome"/>
</dbReference>
<feature type="domain" description="Peptidoglycan binding-like" evidence="2">
    <location>
        <begin position="102"/>
        <end position="157"/>
    </location>
</feature>
<sequence>MKSLKLVSLTTAISLLVLSTTAFAQDRTSYTNKVVNTTISTVIHPSANYSEVMFVGSSVDSNGNAHVTKLLVDPEEGLSKVVATYYVNIFNEYVGYGHITGGSDVIAVQGLLNTKINAGLTTDGSFGSLTYNAVKSFQASKGLSQDGVVGPNTWRALLQ</sequence>
<dbReference type="InterPro" id="IPR002477">
    <property type="entry name" value="Peptidoglycan-bd-like"/>
</dbReference>
<evidence type="ECO:0000259" key="2">
    <source>
        <dbReference type="Pfam" id="PF01471"/>
    </source>
</evidence>